<dbReference type="EMBL" id="PJZH01000031">
    <property type="protein sequence ID" value="PLR30378.1"/>
    <property type="molecule type" value="Genomic_DNA"/>
</dbReference>
<organism evidence="11 12">
    <name type="scientific">Chimaeribacter coloradensis</name>
    <dbReference type="NCBI Taxonomy" id="2060068"/>
    <lineage>
        <taxon>Bacteria</taxon>
        <taxon>Pseudomonadati</taxon>
        <taxon>Pseudomonadota</taxon>
        <taxon>Gammaproteobacteria</taxon>
        <taxon>Enterobacterales</taxon>
        <taxon>Yersiniaceae</taxon>
        <taxon>Chimaeribacter</taxon>
    </lineage>
</organism>
<dbReference type="GO" id="GO:0005886">
    <property type="term" value="C:plasma membrane"/>
    <property type="evidence" value="ECO:0007669"/>
    <property type="project" value="UniProtKB-SubCell"/>
</dbReference>
<evidence type="ECO:0000256" key="8">
    <source>
        <dbReference type="ARBA" id="ARBA00022989"/>
    </source>
</evidence>
<dbReference type="AlphaFoldDB" id="A0A2N5DUE1"/>
<evidence type="ECO:0000256" key="4">
    <source>
        <dbReference type="ARBA" id="ARBA00022475"/>
    </source>
</evidence>
<keyword evidence="4" id="KW-1003">Cell membrane</keyword>
<evidence type="ECO:0000256" key="7">
    <source>
        <dbReference type="ARBA" id="ARBA00022927"/>
    </source>
</evidence>
<keyword evidence="7" id="KW-0653">Protein transport</keyword>
<dbReference type="Gene3D" id="3.30.1360.100">
    <property type="entry name" value="General secretion pathway protein M, EpsM"/>
    <property type="match status" value="1"/>
</dbReference>
<dbReference type="RefSeq" id="WP_101826658.1">
    <property type="nucleotide sequence ID" value="NZ_PJZH01000031.1"/>
</dbReference>
<keyword evidence="12" id="KW-1185">Reference proteome</keyword>
<proteinExistence type="inferred from homology"/>
<keyword evidence="8 10" id="KW-1133">Transmembrane helix</keyword>
<evidence type="ECO:0000256" key="9">
    <source>
        <dbReference type="ARBA" id="ARBA00023136"/>
    </source>
</evidence>
<dbReference type="InterPro" id="IPR007690">
    <property type="entry name" value="T2SS_GspM"/>
</dbReference>
<gene>
    <name evidence="11" type="ORF">CYR32_18715</name>
</gene>
<dbReference type="Proteomes" id="UP000234503">
    <property type="component" value="Unassembled WGS sequence"/>
</dbReference>
<keyword evidence="3" id="KW-0813">Transport</keyword>
<evidence type="ECO:0000256" key="3">
    <source>
        <dbReference type="ARBA" id="ARBA00022448"/>
    </source>
</evidence>
<evidence type="ECO:0000313" key="12">
    <source>
        <dbReference type="Proteomes" id="UP000234503"/>
    </source>
</evidence>
<evidence type="ECO:0000256" key="6">
    <source>
        <dbReference type="ARBA" id="ARBA00022692"/>
    </source>
</evidence>
<evidence type="ECO:0000256" key="2">
    <source>
        <dbReference type="ARBA" id="ARBA00010637"/>
    </source>
</evidence>
<dbReference type="GO" id="GO:0015627">
    <property type="term" value="C:type II protein secretion system complex"/>
    <property type="evidence" value="ECO:0007669"/>
    <property type="project" value="InterPro"/>
</dbReference>
<sequence>MKEWFMTHSRHERYLMVSLGALVIIVIMWFALLTPLNTLTDKLQRSNKQALQSLVWMKEESFSRGVIPGINHNKPIDAVIKDSAIKHAVVIDDISLEDKMAHLKIREMKLNDFLNWLVALKNAAGITASQLEFSSSATQEGYIQITTLTLVRK</sequence>
<dbReference type="OrthoDB" id="6624834at2"/>
<protein>
    <recommendedName>
        <fullName evidence="13">Type II secretion system protein M</fullName>
    </recommendedName>
</protein>
<evidence type="ECO:0000256" key="5">
    <source>
        <dbReference type="ARBA" id="ARBA00022519"/>
    </source>
</evidence>
<accession>A0A2N5DUE1</accession>
<evidence type="ECO:0000256" key="10">
    <source>
        <dbReference type="SAM" id="Phobius"/>
    </source>
</evidence>
<name>A0A2N5DUE1_9GAMM</name>
<reference evidence="11 12" key="1">
    <citation type="submission" date="2017-12" db="EMBL/GenBank/DDBJ databases">
        <title>Characterization of six clinical isolates of Enterochimera gen. nov., a novel genus of the Yersiniaciae family and the three species Enterochimera arupensis sp. nov., Enterochimera coloradensis sp. nov, and Enterochimera californica sp. nov.</title>
        <authorList>
            <person name="Rossi A."/>
            <person name="Fisher M."/>
        </authorList>
    </citation>
    <scope>NUCLEOTIDE SEQUENCE [LARGE SCALE GENOMIC DNA]</scope>
    <source>
        <strain evidence="12">2016-Iso4</strain>
    </source>
</reference>
<comment type="caution">
    <text evidence="11">The sequence shown here is derived from an EMBL/GenBank/DDBJ whole genome shotgun (WGS) entry which is preliminary data.</text>
</comment>
<keyword evidence="6 10" id="KW-0812">Transmembrane</keyword>
<keyword evidence="9 10" id="KW-0472">Membrane</keyword>
<feature type="transmembrane region" description="Helical" evidence="10">
    <location>
        <begin position="14"/>
        <end position="36"/>
    </location>
</feature>
<evidence type="ECO:0000256" key="1">
    <source>
        <dbReference type="ARBA" id="ARBA00004377"/>
    </source>
</evidence>
<comment type="subcellular location">
    <subcellularLocation>
        <location evidence="1">Cell inner membrane</location>
        <topology evidence="1">Single-pass membrane protein</topology>
    </subcellularLocation>
</comment>
<dbReference type="Pfam" id="PF04612">
    <property type="entry name" value="T2SSM"/>
    <property type="match status" value="1"/>
</dbReference>
<comment type="similarity">
    <text evidence="2">Belongs to the GSP M family.</text>
</comment>
<dbReference type="InterPro" id="IPR023229">
    <property type="entry name" value="T2SS_M_periplasmic_sf"/>
</dbReference>
<keyword evidence="5" id="KW-0997">Cell inner membrane</keyword>
<evidence type="ECO:0000313" key="11">
    <source>
        <dbReference type="EMBL" id="PLR30378.1"/>
    </source>
</evidence>
<dbReference type="GO" id="GO:0015628">
    <property type="term" value="P:protein secretion by the type II secretion system"/>
    <property type="evidence" value="ECO:0007669"/>
    <property type="project" value="InterPro"/>
</dbReference>
<evidence type="ECO:0008006" key="13">
    <source>
        <dbReference type="Google" id="ProtNLM"/>
    </source>
</evidence>
<dbReference type="SUPFAM" id="SSF103054">
    <property type="entry name" value="General secretion pathway protein M, EpsM"/>
    <property type="match status" value="1"/>
</dbReference>